<keyword evidence="3" id="KW-1185">Reference proteome</keyword>
<reference evidence="2" key="1">
    <citation type="submission" date="2023-04" db="EMBL/GenBank/DDBJ databases">
        <authorList>
            <person name="Vijverberg K."/>
            <person name="Xiong W."/>
            <person name="Schranz E."/>
        </authorList>
    </citation>
    <scope>NUCLEOTIDE SEQUENCE</scope>
</reference>
<feature type="region of interest" description="Disordered" evidence="1">
    <location>
        <begin position="1"/>
        <end position="32"/>
    </location>
</feature>
<evidence type="ECO:0000313" key="3">
    <source>
        <dbReference type="Proteomes" id="UP001177003"/>
    </source>
</evidence>
<protein>
    <submittedName>
        <fullName evidence="2">Uncharacterized protein</fullName>
    </submittedName>
</protein>
<evidence type="ECO:0000313" key="2">
    <source>
        <dbReference type="EMBL" id="CAI9280471.1"/>
    </source>
</evidence>
<dbReference type="Proteomes" id="UP001177003">
    <property type="component" value="Chromosome 4"/>
</dbReference>
<feature type="compositionally biased region" description="Polar residues" evidence="1">
    <location>
        <begin position="360"/>
        <end position="375"/>
    </location>
</feature>
<feature type="region of interest" description="Disordered" evidence="1">
    <location>
        <begin position="360"/>
        <end position="386"/>
    </location>
</feature>
<dbReference type="AlphaFoldDB" id="A0AA35YUQ5"/>
<accession>A0AA35YUQ5</accession>
<dbReference type="EMBL" id="OX465080">
    <property type="protein sequence ID" value="CAI9280471.1"/>
    <property type="molecule type" value="Genomic_DNA"/>
</dbReference>
<sequence>MKKTKTGSSDKPVQESKSTKNPKKTPVTDAEPIIQEVSVVDTLLTKHVGSETQKGIIPSKTAPVSPSSKKRRTADMAKHISKKKKKSKMIISSESTTDEDETIPETPEANLQKYTSTPSQTAVIPPEGSVAKSLSEEARTSDILVNVSHTDTNVIMGEYDSKKDDQGKPSTITSETFISFPPQITPIILITSTTDSPTFENIIKHPITSLFSSQSTSPPTTTSPIQESIFMETENESESFGGTFENLEFDEDEADFPDHMFMGMKQFKILNTKLNSILQLHVDLGRAKRIVVSRDIKFFFEENYPYSNIKHKSDATNDQDPFEFDATIYDDPELSVAPQLHHVVDVPATIATEHKEAYQTLPSESMDNYDTTVNPHDSDEQQDTFVQQRTRPKILPKRYEVC</sequence>
<feature type="region of interest" description="Disordered" evidence="1">
    <location>
        <begin position="49"/>
        <end position="137"/>
    </location>
</feature>
<proteinExistence type="predicted"/>
<gene>
    <name evidence="2" type="ORF">LSALG_LOCUS20213</name>
</gene>
<organism evidence="2 3">
    <name type="scientific">Lactuca saligna</name>
    <name type="common">Willowleaf lettuce</name>
    <dbReference type="NCBI Taxonomy" id="75948"/>
    <lineage>
        <taxon>Eukaryota</taxon>
        <taxon>Viridiplantae</taxon>
        <taxon>Streptophyta</taxon>
        <taxon>Embryophyta</taxon>
        <taxon>Tracheophyta</taxon>
        <taxon>Spermatophyta</taxon>
        <taxon>Magnoliopsida</taxon>
        <taxon>eudicotyledons</taxon>
        <taxon>Gunneridae</taxon>
        <taxon>Pentapetalae</taxon>
        <taxon>asterids</taxon>
        <taxon>campanulids</taxon>
        <taxon>Asterales</taxon>
        <taxon>Asteraceae</taxon>
        <taxon>Cichorioideae</taxon>
        <taxon>Cichorieae</taxon>
        <taxon>Lactucinae</taxon>
        <taxon>Lactuca</taxon>
    </lineage>
</organism>
<name>A0AA35YUQ5_LACSI</name>
<evidence type="ECO:0000256" key="1">
    <source>
        <dbReference type="SAM" id="MobiDB-lite"/>
    </source>
</evidence>
<feature type="compositionally biased region" description="Polar residues" evidence="1">
    <location>
        <begin position="112"/>
        <end position="122"/>
    </location>
</feature>
<feature type="compositionally biased region" description="Polar residues" evidence="1">
    <location>
        <begin position="1"/>
        <end position="11"/>
    </location>
</feature>
<feature type="compositionally biased region" description="Basic residues" evidence="1">
    <location>
        <begin position="79"/>
        <end position="88"/>
    </location>
</feature>